<dbReference type="EMBL" id="JABMOJ010000141">
    <property type="protein sequence ID" value="NQV64501.1"/>
    <property type="molecule type" value="Genomic_DNA"/>
</dbReference>
<protein>
    <submittedName>
        <fullName evidence="4">Hsp20/alpha crystallin family protein</fullName>
    </submittedName>
</protein>
<organism evidence="4 5">
    <name type="scientific">SAR86 cluster bacterium</name>
    <dbReference type="NCBI Taxonomy" id="2030880"/>
    <lineage>
        <taxon>Bacteria</taxon>
        <taxon>Pseudomonadati</taxon>
        <taxon>Pseudomonadota</taxon>
        <taxon>Gammaproteobacteria</taxon>
        <taxon>SAR86 cluster</taxon>
    </lineage>
</organism>
<dbReference type="InterPro" id="IPR008978">
    <property type="entry name" value="HSP20-like_chaperone"/>
</dbReference>
<dbReference type="PANTHER" id="PTHR11527">
    <property type="entry name" value="HEAT-SHOCK PROTEIN 20 FAMILY MEMBER"/>
    <property type="match status" value="1"/>
</dbReference>
<comment type="similarity">
    <text evidence="1 2">Belongs to the small heat shock protein (HSP20) family.</text>
</comment>
<sequence>MSTLEHFSQNLREGLDSLTEGWHQLWQKTRQAITRFTPSEDHAANKASGSRQQNQWGVLSADVLETDQEIKVQLEAPGMSTEDFQISIDNLTLSIRGEKHYQRDGTQGQYHVSERAYGRFERVVPLPAPVDSSGTRATYRDGVLSITAPKAPGAMGRRIVIEDDN</sequence>
<dbReference type="AlphaFoldDB" id="A0A973A984"/>
<dbReference type="InterPro" id="IPR002068">
    <property type="entry name" value="A-crystallin/Hsp20_dom"/>
</dbReference>
<comment type="caution">
    <text evidence="4">The sequence shown here is derived from an EMBL/GenBank/DDBJ whole genome shotgun (WGS) entry which is preliminary data.</text>
</comment>
<dbReference type="Pfam" id="PF00011">
    <property type="entry name" value="HSP20"/>
    <property type="match status" value="1"/>
</dbReference>
<reference evidence="4" key="1">
    <citation type="submission" date="2020-05" db="EMBL/GenBank/DDBJ databases">
        <title>Sulfur intermediates as new biogeochemical hubs in an aquatic model microbial ecosystem.</title>
        <authorList>
            <person name="Vigneron A."/>
        </authorList>
    </citation>
    <scope>NUCLEOTIDE SEQUENCE</scope>
    <source>
        <strain evidence="4">Bin.250</strain>
    </source>
</reference>
<name>A0A973A984_9GAMM</name>
<evidence type="ECO:0000313" key="5">
    <source>
        <dbReference type="Proteomes" id="UP000754644"/>
    </source>
</evidence>
<dbReference type="SUPFAM" id="SSF49764">
    <property type="entry name" value="HSP20-like chaperones"/>
    <property type="match status" value="1"/>
</dbReference>
<dbReference type="Proteomes" id="UP000754644">
    <property type="component" value="Unassembled WGS sequence"/>
</dbReference>
<evidence type="ECO:0000313" key="4">
    <source>
        <dbReference type="EMBL" id="NQV64501.1"/>
    </source>
</evidence>
<dbReference type="InterPro" id="IPR031107">
    <property type="entry name" value="Small_HSP"/>
</dbReference>
<evidence type="ECO:0000256" key="2">
    <source>
        <dbReference type="RuleBase" id="RU003616"/>
    </source>
</evidence>
<feature type="domain" description="SHSP" evidence="3">
    <location>
        <begin position="52"/>
        <end position="164"/>
    </location>
</feature>
<evidence type="ECO:0000256" key="1">
    <source>
        <dbReference type="PROSITE-ProRule" id="PRU00285"/>
    </source>
</evidence>
<proteinExistence type="inferred from homology"/>
<dbReference type="Gene3D" id="2.60.40.790">
    <property type="match status" value="1"/>
</dbReference>
<gene>
    <name evidence="4" type="ORF">HQ497_03960</name>
</gene>
<dbReference type="CDD" id="cd06464">
    <property type="entry name" value="ACD_sHsps-like"/>
    <property type="match status" value="1"/>
</dbReference>
<accession>A0A973A984</accession>
<dbReference type="PROSITE" id="PS01031">
    <property type="entry name" value="SHSP"/>
    <property type="match status" value="1"/>
</dbReference>
<evidence type="ECO:0000259" key="3">
    <source>
        <dbReference type="PROSITE" id="PS01031"/>
    </source>
</evidence>